<organism evidence="1 2">
    <name type="scientific">Pedobacter chinensis</name>
    <dbReference type="NCBI Taxonomy" id="2282421"/>
    <lineage>
        <taxon>Bacteria</taxon>
        <taxon>Pseudomonadati</taxon>
        <taxon>Bacteroidota</taxon>
        <taxon>Sphingobacteriia</taxon>
        <taxon>Sphingobacteriales</taxon>
        <taxon>Sphingobacteriaceae</taxon>
        <taxon>Pedobacter</taxon>
    </lineage>
</organism>
<dbReference type="OrthoDB" id="768626at2"/>
<dbReference type="Proteomes" id="UP000253961">
    <property type="component" value="Unassembled WGS sequence"/>
</dbReference>
<name>A0A369PXM5_9SPHI</name>
<protein>
    <submittedName>
        <fullName evidence="1">Uncharacterized protein</fullName>
    </submittedName>
</protein>
<comment type="caution">
    <text evidence="1">The sequence shown here is derived from an EMBL/GenBank/DDBJ whole genome shotgun (WGS) entry which is preliminary data.</text>
</comment>
<evidence type="ECO:0000313" key="1">
    <source>
        <dbReference type="EMBL" id="RDC55965.1"/>
    </source>
</evidence>
<sequence>MTTPIEDNELNAELQELYLTGKQWLSDLDFFEVEIKSVARLSVTIPGVIGLTGNPINLSQSYVLLKDEIIKFMNALGILINASEKQITVNLLEDHIRLREKAEALMTTYRAERKLVFDHYHAAGAEK</sequence>
<dbReference type="AlphaFoldDB" id="A0A369PXM5"/>
<dbReference type="EMBL" id="QPKV01000005">
    <property type="protein sequence ID" value="RDC55965.1"/>
    <property type="molecule type" value="Genomic_DNA"/>
</dbReference>
<keyword evidence="2" id="KW-1185">Reference proteome</keyword>
<gene>
    <name evidence="1" type="ORF">DU508_14005</name>
</gene>
<reference evidence="1 2" key="1">
    <citation type="submission" date="2018-07" db="EMBL/GenBank/DDBJ databases">
        <title>Pedobacter sp. nov., isolated from soil.</title>
        <authorList>
            <person name="Zhou L.Y."/>
            <person name="Du Z.J."/>
        </authorList>
    </citation>
    <scope>NUCLEOTIDE SEQUENCE [LARGE SCALE GENOMIC DNA]</scope>
    <source>
        <strain evidence="1 2">JDX94</strain>
    </source>
</reference>
<dbReference type="RefSeq" id="WP_115403430.1">
    <property type="nucleotide sequence ID" value="NZ_QPKV01000005.1"/>
</dbReference>
<evidence type="ECO:0000313" key="2">
    <source>
        <dbReference type="Proteomes" id="UP000253961"/>
    </source>
</evidence>
<proteinExistence type="predicted"/>
<accession>A0A369PXM5</accession>